<dbReference type="Gene3D" id="1.20.1740.10">
    <property type="entry name" value="Amino acid/polyamine transporter I"/>
    <property type="match status" value="1"/>
</dbReference>
<feature type="transmembrane region" description="Helical" evidence="8">
    <location>
        <begin position="393"/>
        <end position="418"/>
    </location>
</feature>
<evidence type="ECO:0000256" key="7">
    <source>
        <dbReference type="ARBA" id="ARBA00023136"/>
    </source>
</evidence>
<evidence type="ECO:0000256" key="2">
    <source>
        <dbReference type="ARBA" id="ARBA00007040"/>
    </source>
</evidence>
<dbReference type="EMBL" id="UZAN01039917">
    <property type="protein sequence ID" value="VDP67681.1"/>
    <property type="molecule type" value="Genomic_DNA"/>
</dbReference>
<evidence type="ECO:0000313" key="10">
    <source>
        <dbReference type="Proteomes" id="UP000272942"/>
    </source>
</evidence>
<feature type="transmembrane region" description="Helical" evidence="8">
    <location>
        <begin position="239"/>
        <end position="259"/>
    </location>
</feature>
<reference evidence="11" key="1">
    <citation type="submission" date="2016-06" db="UniProtKB">
        <authorList>
            <consortium name="WormBaseParasite"/>
        </authorList>
    </citation>
    <scope>IDENTIFICATION</scope>
</reference>
<accession>A0A183A7D9</accession>
<protein>
    <submittedName>
        <fullName evidence="11">Y+L amino acid transporter 2</fullName>
    </submittedName>
</protein>
<gene>
    <name evidence="9" type="ORF">ECPE_LOCUS2874</name>
</gene>
<dbReference type="GO" id="GO:0015179">
    <property type="term" value="F:L-amino acid transmembrane transporter activity"/>
    <property type="evidence" value="ECO:0007669"/>
    <property type="project" value="TreeGrafter"/>
</dbReference>
<dbReference type="PANTHER" id="PTHR11785:SF528">
    <property type="entry name" value="AMINO ACID TRANSPORTER PROTEIN JHI-21"/>
    <property type="match status" value="1"/>
</dbReference>
<keyword evidence="5 8" id="KW-0812">Transmembrane</keyword>
<feature type="transmembrane region" description="Helical" evidence="8">
    <location>
        <begin position="368"/>
        <end position="387"/>
    </location>
</feature>
<feature type="transmembrane region" description="Helical" evidence="8">
    <location>
        <begin position="322"/>
        <end position="348"/>
    </location>
</feature>
<dbReference type="PANTHER" id="PTHR11785">
    <property type="entry name" value="AMINO ACID TRANSPORTER"/>
    <property type="match status" value="1"/>
</dbReference>
<proteinExistence type="inferred from homology"/>
<organism evidence="11">
    <name type="scientific">Echinostoma caproni</name>
    <dbReference type="NCBI Taxonomy" id="27848"/>
    <lineage>
        <taxon>Eukaryota</taxon>
        <taxon>Metazoa</taxon>
        <taxon>Spiralia</taxon>
        <taxon>Lophotrochozoa</taxon>
        <taxon>Platyhelminthes</taxon>
        <taxon>Trematoda</taxon>
        <taxon>Digenea</taxon>
        <taxon>Plagiorchiida</taxon>
        <taxon>Echinostomata</taxon>
        <taxon>Echinostomatoidea</taxon>
        <taxon>Echinostomatidae</taxon>
        <taxon>Echinostoma</taxon>
    </lineage>
</organism>
<evidence type="ECO:0000256" key="5">
    <source>
        <dbReference type="ARBA" id="ARBA00022692"/>
    </source>
</evidence>
<comment type="similarity">
    <text evidence="2">Belongs to the amino acid-polyamine-organocation (APC) superfamily. L-type amino acid transporter (LAT) (TC 2.A.3.8) family.</text>
</comment>
<evidence type="ECO:0000256" key="6">
    <source>
        <dbReference type="ARBA" id="ARBA00022989"/>
    </source>
</evidence>
<keyword evidence="3" id="KW-0813">Transport</keyword>
<dbReference type="OrthoDB" id="3257095at2759"/>
<feature type="transmembrane region" description="Helical" evidence="8">
    <location>
        <begin position="201"/>
        <end position="219"/>
    </location>
</feature>
<dbReference type="InterPro" id="IPR002293">
    <property type="entry name" value="AA/rel_permease1"/>
</dbReference>
<dbReference type="Proteomes" id="UP000272942">
    <property type="component" value="Unassembled WGS sequence"/>
</dbReference>
<name>A0A183A7D9_9TREM</name>
<comment type="subcellular location">
    <subcellularLocation>
        <location evidence="1">Cell membrane</location>
        <topology evidence="1">Multi-pass membrane protein</topology>
    </subcellularLocation>
</comment>
<dbReference type="AlphaFoldDB" id="A0A183A7D9"/>
<reference evidence="9 10" key="2">
    <citation type="submission" date="2018-11" db="EMBL/GenBank/DDBJ databases">
        <authorList>
            <consortium name="Pathogen Informatics"/>
        </authorList>
    </citation>
    <scope>NUCLEOTIDE SEQUENCE [LARGE SCALE GENOMIC DNA]</scope>
    <source>
        <strain evidence="9 10">Egypt</strain>
    </source>
</reference>
<feature type="transmembrane region" description="Helical" evidence="8">
    <location>
        <begin position="132"/>
        <end position="156"/>
    </location>
</feature>
<feature type="transmembrane region" description="Helical" evidence="8">
    <location>
        <begin position="430"/>
        <end position="449"/>
    </location>
</feature>
<dbReference type="FunFam" id="1.20.1740.10:FF:000003">
    <property type="entry name" value="Y+L amino acid transporter 1 isoform X1"/>
    <property type="match status" value="1"/>
</dbReference>
<evidence type="ECO:0000313" key="11">
    <source>
        <dbReference type="WBParaSite" id="ECPE_0000287701-mRNA-1"/>
    </source>
</evidence>
<dbReference type="InterPro" id="IPR050598">
    <property type="entry name" value="AminoAcid_Transporter"/>
</dbReference>
<feature type="transmembrane region" description="Helical" evidence="8">
    <location>
        <begin position="168"/>
        <end position="189"/>
    </location>
</feature>
<dbReference type="PIRSF" id="PIRSF006060">
    <property type="entry name" value="AA_transporter"/>
    <property type="match status" value="1"/>
</dbReference>
<sequence>MLALIAINSNEAINALRLNSSDEKNGKPDPEVVSVSGASSAEVRMKPTIGLLNSITIIIGSVIGSGIFISPSGILANVNSFGASIVIWIACGLFSLMGAYCYAELGTMMHRSGGDYSYVLEAFGPFVGFLRLWVEVIVARPVAIAIIGMTFAQYILQPLYPDCEQPKEARMCLATMCVLLLSFINSISVRMSTRVQDIFTFAKMAALLLIIVTGLVQIGRGYTEGFQDAFEGSNWNPGALANAFYNGLFAYSGWNYLNCMIEEMSNPKKHLPIAIVFSCLTVTTVYTLANVAYVTMVPVNEILTSPAVAITFATRVYGPVWWIMPIFVACSTFGGVNGTIMTTSRIFFVASQENQMPRFCSFLHMTQLTPIPAVMITCIVSIVYLLTGSINSLITYLGFVQWLAIGLCVFIVIVFRFTRRDAERPVKAPLVFAIIYVLGTLFLVVFAFVGSPTESGYGVAIIVAGIPFYFLARFFDKLPKKIRTHMRKIIIKSGLIRCVSMTCFQSGCVHLSLFELLLAIGEMKLHVLPGLCTGEAKMFDVDVL</sequence>
<dbReference type="GO" id="GO:0005886">
    <property type="term" value="C:plasma membrane"/>
    <property type="evidence" value="ECO:0007669"/>
    <property type="project" value="UniProtKB-SubCell"/>
</dbReference>
<evidence type="ECO:0000313" key="9">
    <source>
        <dbReference type="EMBL" id="VDP67681.1"/>
    </source>
</evidence>
<evidence type="ECO:0000256" key="3">
    <source>
        <dbReference type="ARBA" id="ARBA00022448"/>
    </source>
</evidence>
<keyword evidence="10" id="KW-1185">Reference proteome</keyword>
<feature type="transmembrane region" description="Helical" evidence="8">
    <location>
        <begin position="271"/>
        <end position="293"/>
    </location>
</feature>
<keyword evidence="6 8" id="KW-1133">Transmembrane helix</keyword>
<evidence type="ECO:0000256" key="4">
    <source>
        <dbReference type="ARBA" id="ARBA00022475"/>
    </source>
</evidence>
<dbReference type="Pfam" id="PF13520">
    <property type="entry name" value="AA_permease_2"/>
    <property type="match status" value="1"/>
</dbReference>
<feature type="transmembrane region" description="Helical" evidence="8">
    <location>
        <begin position="49"/>
        <end position="69"/>
    </location>
</feature>
<keyword evidence="7 8" id="KW-0472">Membrane</keyword>
<keyword evidence="4" id="KW-1003">Cell membrane</keyword>
<feature type="transmembrane region" description="Helical" evidence="8">
    <location>
        <begin position="455"/>
        <end position="475"/>
    </location>
</feature>
<evidence type="ECO:0000256" key="1">
    <source>
        <dbReference type="ARBA" id="ARBA00004651"/>
    </source>
</evidence>
<feature type="transmembrane region" description="Helical" evidence="8">
    <location>
        <begin position="81"/>
        <end position="103"/>
    </location>
</feature>
<evidence type="ECO:0000256" key="8">
    <source>
        <dbReference type="SAM" id="Phobius"/>
    </source>
</evidence>
<dbReference type="WBParaSite" id="ECPE_0000287701-mRNA-1">
    <property type="protein sequence ID" value="ECPE_0000287701-mRNA-1"/>
    <property type="gene ID" value="ECPE_0000287701"/>
</dbReference>